<evidence type="ECO:0000256" key="4">
    <source>
        <dbReference type="SAM" id="Phobius"/>
    </source>
</evidence>
<evidence type="ECO:0000256" key="1">
    <source>
        <dbReference type="ARBA" id="ARBA00004241"/>
    </source>
</evidence>
<dbReference type="Proteomes" id="UP000679992">
    <property type="component" value="Unassembled WGS sequence"/>
</dbReference>
<evidence type="ECO:0008006" key="7">
    <source>
        <dbReference type="Google" id="ProtNLM"/>
    </source>
</evidence>
<dbReference type="Pfam" id="PF07963">
    <property type="entry name" value="N_methyl"/>
    <property type="match status" value="1"/>
</dbReference>
<keyword evidence="4" id="KW-1133">Transmembrane helix</keyword>
<dbReference type="EMBL" id="BOSL01000004">
    <property type="protein sequence ID" value="GIP52779.1"/>
    <property type="molecule type" value="Genomic_DNA"/>
</dbReference>
<dbReference type="Gene3D" id="3.30.700.10">
    <property type="entry name" value="Glycoprotein, Type 4 Pilin"/>
    <property type="match status" value="1"/>
</dbReference>
<comment type="subcellular location">
    <subcellularLocation>
        <location evidence="1">Cell surface</location>
    </subcellularLocation>
</comment>
<feature type="region of interest" description="Disordered" evidence="3">
    <location>
        <begin position="132"/>
        <end position="157"/>
    </location>
</feature>
<gene>
    <name evidence="5" type="ORF">J42TS3_18140</name>
</gene>
<evidence type="ECO:0000313" key="5">
    <source>
        <dbReference type="EMBL" id="GIP52779.1"/>
    </source>
</evidence>
<comment type="caution">
    <text evidence="5">The sequence shown here is derived from an EMBL/GenBank/DDBJ whole genome shotgun (WGS) entry which is preliminary data.</text>
</comment>
<dbReference type="SUPFAM" id="SSF54523">
    <property type="entry name" value="Pili subunits"/>
    <property type="match status" value="1"/>
</dbReference>
<evidence type="ECO:0000313" key="6">
    <source>
        <dbReference type="Proteomes" id="UP000679992"/>
    </source>
</evidence>
<keyword evidence="4" id="KW-0812">Transmembrane</keyword>
<proteinExistence type="predicted"/>
<name>A0ABQ4M9X9_9BACL</name>
<evidence type="ECO:0000256" key="2">
    <source>
        <dbReference type="ARBA" id="ARBA00023287"/>
    </source>
</evidence>
<dbReference type="PROSITE" id="PS00409">
    <property type="entry name" value="PROKAR_NTER_METHYL"/>
    <property type="match status" value="1"/>
</dbReference>
<accession>A0ABQ4M9X9</accession>
<feature type="transmembrane region" description="Helical" evidence="4">
    <location>
        <begin position="20"/>
        <end position="42"/>
    </location>
</feature>
<keyword evidence="2" id="KW-0178">Competence</keyword>
<evidence type="ECO:0000256" key="3">
    <source>
        <dbReference type="SAM" id="MobiDB-lite"/>
    </source>
</evidence>
<protein>
    <recommendedName>
        <fullName evidence="7">Prepilin-type N-terminal cleavage/methylation domain-containing protein</fullName>
    </recommendedName>
</protein>
<sequence>MTALIQRLRKEEKGLTLIELLAVIVIIGVIAAIAVPLITGLINNTKDNARTATANQLLEAAKLYSIANNNGEIKDTVTLKQLEDGEYIQKGLTDPKDGKELSKDNTSVNLDKLNIESEVVVTLTLNDGKPVTFTTKDLKESNKGAEGSTPATPPATK</sequence>
<reference evidence="5 6" key="1">
    <citation type="submission" date="2021-03" db="EMBL/GenBank/DDBJ databases">
        <title>Antimicrobial resistance genes in bacteria isolated from Japanese honey, and their potential for conferring macrolide and lincosamide resistance in the American foulbrood pathogen Paenibacillus larvae.</title>
        <authorList>
            <person name="Okamoto M."/>
            <person name="Kumagai M."/>
            <person name="Kanamori H."/>
            <person name="Takamatsu D."/>
        </authorList>
    </citation>
    <scope>NUCLEOTIDE SEQUENCE [LARGE SCALE GENOMIC DNA]</scope>
    <source>
        <strain evidence="5 6">J42TS3</strain>
    </source>
</reference>
<dbReference type="InterPro" id="IPR045584">
    <property type="entry name" value="Pilin-like"/>
</dbReference>
<keyword evidence="4" id="KW-0472">Membrane</keyword>
<keyword evidence="6" id="KW-1185">Reference proteome</keyword>
<dbReference type="RefSeq" id="WP_213654496.1">
    <property type="nucleotide sequence ID" value="NZ_BOSL01000004.1"/>
</dbReference>
<organism evidence="5 6">
    <name type="scientific">Paenibacillus vini</name>
    <dbReference type="NCBI Taxonomy" id="1476024"/>
    <lineage>
        <taxon>Bacteria</taxon>
        <taxon>Bacillati</taxon>
        <taxon>Bacillota</taxon>
        <taxon>Bacilli</taxon>
        <taxon>Bacillales</taxon>
        <taxon>Paenibacillaceae</taxon>
        <taxon>Paenibacillus</taxon>
    </lineage>
</organism>
<dbReference type="NCBIfam" id="TIGR02532">
    <property type="entry name" value="IV_pilin_GFxxxE"/>
    <property type="match status" value="1"/>
</dbReference>
<dbReference type="InterPro" id="IPR012902">
    <property type="entry name" value="N_methyl_site"/>
</dbReference>